<dbReference type="Proteomes" id="UP000479335">
    <property type="component" value="Unassembled WGS sequence"/>
</dbReference>
<gene>
    <name evidence="1" type="ORF">GTP46_10740</name>
</gene>
<accession>A0A6L8KF73</accession>
<evidence type="ECO:0008006" key="3">
    <source>
        <dbReference type="Google" id="ProtNLM"/>
    </source>
</evidence>
<organism evidence="1 2">
    <name type="scientific">Duganella flavida</name>
    <dbReference type="NCBI Taxonomy" id="2692175"/>
    <lineage>
        <taxon>Bacteria</taxon>
        <taxon>Pseudomonadati</taxon>
        <taxon>Pseudomonadota</taxon>
        <taxon>Betaproteobacteria</taxon>
        <taxon>Burkholderiales</taxon>
        <taxon>Oxalobacteraceae</taxon>
        <taxon>Telluria group</taxon>
        <taxon>Duganella</taxon>
    </lineage>
</organism>
<keyword evidence="2" id="KW-1185">Reference proteome</keyword>
<dbReference type="RefSeq" id="WP_161006630.1">
    <property type="nucleotide sequence ID" value="NZ_WWCN01000006.1"/>
</dbReference>
<reference evidence="1 2" key="1">
    <citation type="submission" date="2019-12" db="EMBL/GenBank/DDBJ databases">
        <title>Novel species isolated from a subtropical stream in China.</title>
        <authorList>
            <person name="Lu H."/>
        </authorList>
    </citation>
    <scope>NUCLEOTIDE SEQUENCE [LARGE SCALE GENOMIC DNA]</scope>
    <source>
        <strain evidence="1 2">FT135W</strain>
    </source>
</reference>
<protein>
    <recommendedName>
        <fullName evidence="3">Protein NO VEIN C-terminal domain-containing protein</fullName>
    </recommendedName>
</protein>
<name>A0A6L8KF73_9BURK</name>
<evidence type="ECO:0000313" key="2">
    <source>
        <dbReference type="Proteomes" id="UP000479335"/>
    </source>
</evidence>
<sequence>MMDRSKQFAISVVKLALTRNGYYAYEDAPIGAGLLADVFAAKKSGAEAEERIVVEVKTLRNHTAIPAKLESQRLQLRAKFQYEVYFAFFVESEGLLIVDAELCKRMRFREDEIRLEVLPVKVADLTSG</sequence>
<dbReference type="EMBL" id="WWCN01000006">
    <property type="protein sequence ID" value="MYM23121.1"/>
    <property type="molecule type" value="Genomic_DNA"/>
</dbReference>
<comment type="caution">
    <text evidence="1">The sequence shown here is derived from an EMBL/GenBank/DDBJ whole genome shotgun (WGS) entry which is preliminary data.</text>
</comment>
<proteinExistence type="predicted"/>
<evidence type="ECO:0000313" key="1">
    <source>
        <dbReference type="EMBL" id="MYM23121.1"/>
    </source>
</evidence>
<dbReference type="AlphaFoldDB" id="A0A6L8KF73"/>